<dbReference type="SUPFAM" id="SSF159234">
    <property type="entry name" value="FomD-like"/>
    <property type="match status" value="1"/>
</dbReference>
<dbReference type="Pfam" id="PF04167">
    <property type="entry name" value="DUF402"/>
    <property type="match status" value="1"/>
</dbReference>
<evidence type="ECO:0000313" key="2">
    <source>
        <dbReference type="EMBL" id="SVB98090.1"/>
    </source>
</evidence>
<dbReference type="EMBL" id="UINC01066918">
    <property type="protein sequence ID" value="SVB98090.1"/>
    <property type="molecule type" value="Genomic_DNA"/>
</dbReference>
<accession>A0A382IEL1</accession>
<dbReference type="InterPro" id="IPR035930">
    <property type="entry name" value="FomD-like_sf"/>
</dbReference>
<dbReference type="Gene3D" id="2.40.380.10">
    <property type="entry name" value="FomD-like"/>
    <property type="match status" value="1"/>
</dbReference>
<proteinExistence type="predicted"/>
<dbReference type="AlphaFoldDB" id="A0A382IEL1"/>
<sequence length="90" mass="10032">MKRSGTQIEITDLFLDLWVTPNLGYQILDHDEFASAIQNGWIEPDLASQAQQALDQLISAVESTNFPPEPVKLFDLDCIVENTGLAQPDM</sequence>
<protein>
    <recommendedName>
        <fullName evidence="1">DUF402 domain-containing protein</fullName>
    </recommendedName>
</protein>
<organism evidence="2">
    <name type="scientific">marine metagenome</name>
    <dbReference type="NCBI Taxonomy" id="408172"/>
    <lineage>
        <taxon>unclassified sequences</taxon>
        <taxon>metagenomes</taxon>
        <taxon>ecological metagenomes</taxon>
    </lineage>
</organism>
<gene>
    <name evidence="2" type="ORF">METZ01_LOCUS250944</name>
</gene>
<evidence type="ECO:0000259" key="1">
    <source>
        <dbReference type="Pfam" id="PF04167"/>
    </source>
</evidence>
<reference evidence="2" key="1">
    <citation type="submission" date="2018-05" db="EMBL/GenBank/DDBJ databases">
        <authorList>
            <person name="Lanie J.A."/>
            <person name="Ng W.-L."/>
            <person name="Kazmierczak K.M."/>
            <person name="Andrzejewski T.M."/>
            <person name="Davidsen T.M."/>
            <person name="Wayne K.J."/>
            <person name="Tettelin H."/>
            <person name="Glass J.I."/>
            <person name="Rusch D."/>
            <person name="Podicherti R."/>
            <person name="Tsui H.-C.T."/>
            <person name="Winkler M.E."/>
        </authorList>
    </citation>
    <scope>NUCLEOTIDE SEQUENCE</scope>
</reference>
<name>A0A382IEL1_9ZZZZ</name>
<feature type="domain" description="DUF402" evidence="1">
    <location>
        <begin position="6"/>
        <end position="64"/>
    </location>
</feature>
<dbReference type="InterPro" id="IPR007295">
    <property type="entry name" value="DUF402"/>
</dbReference>